<feature type="coiled-coil region" evidence="4">
    <location>
        <begin position="129"/>
        <end position="156"/>
    </location>
</feature>
<dbReference type="EMBL" id="JAKMXF010000345">
    <property type="protein sequence ID" value="KAI6647116.1"/>
    <property type="molecule type" value="Genomic_DNA"/>
</dbReference>
<gene>
    <name evidence="6" type="ORF">LOD99_8853</name>
</gene>
<sequence length="171" mass="20409">MSFSPCSFSNSLSTDIVNDRGDEFQCEFRDLEMNFTNTLSPKDREKGEKCISAKKFLQPQWHIEIDETPFLDLLDSEKIAFDISLQELNQILKNGPFTLEEKNHIKRIRHQGRNNKAAQRLRSKNRQQNEVMKRSINVLKQEKDFLIQEKEYLMEQLDNYQQYFSHQNQFN</sequence>
<dbReference type="GO" id="GO:0006355">
    <property type="term" value="P:regulation of DNA-templated transcription"/>
    <property type="evidence" value="ECO:0007669"/>
    <property type="project" value="InterPro"/>
</dbReference>
<organism evidence="6 7">
    <name type="scientific">Oopsacas minuta</name>
    <dbReference type="NCBI Taxonomy" id="111878"/>
    <lineage>
        <taxon>Eukaryota</taxon>
        <taxon>Metazoa</taxon>
        <taxon>Porifera</taxon>
        <taxon>Hexactinellida</taxon>
        <taxon>Hexasterophora</taxon>
        <taxon>Lyssacinosida</taxon>
        <taxon>Leucopsacidae</taxon>
        <taxon>Oopsacas</taxon>
    </lineage>
</organism>
<dbReference type="SUPFAM" id="SSF47454">
    <property type="entry name" value="A DNA-binding domain in eukaryotic transcription factors"/>
    <property type="match status" value="1"/>
</dbReference>
<name>A0AAV7JEE8_9METZ</name>
<keyword evidence="2" id="KW-0238">DNA-binding</keyword>
<keyword evidence="4" id="KW-0175">Coiled coil</keyword>
<dbReference type="InterPro" id="IPR008917">
    <property type="entry name" value="TF_DNA-bd_sf"/>
</dbReference>
<feature type="domain" description="Basic leucine zipper" evidence="5">
    <location>
        <begin position="83"/>
        <end position="164"/>
    </location>
</feature>
<evidence type="ECO:0000256" key="1">
    <source>
        <dbReference type="ARBA" id="ARBA00023015"/>
    </source>
</evidence>
<reference evidence="6 7" key="1">
    <citation type="journal article" date="2023" name="BMC Biol.">
        <title>The compact genome of the sponge Oopsacas minuta (Hexactinellida) is lacking key metazoan core genes.</title>
        <authorList>
            <person name="Santini S."/>
            <person name="Schenkelaars Q."/>
            <person name="Jourda C."/>
            <person name="Duchesne M."/>
            <person name="Belahbib H."/>
            <person name="Rocher C."/>
            <person name="Selva M."/>
            <person name="Riesgo A."/>
            <person name="Vervoort M."/>
            <person name="Leys S.P."/>
            <person name="Kodjabachian L."/>
            <person name="Le Bivic A."/>
            <person name="Borchiellini C."/>
            <person name="Claverie J.M."/>
            <person name="Renard E."/>
        </authorList>
    </citation>
    <scope>NUCLEOTIDE SEQUENCE [LARGE SCALE GENOMIC DNA]</scope>
    <source>
        <strain evidence="6">SPO-2</strain>
    </source>
</reference>
<dbReference type="InterPro" id="IPR004826">
    <property type="entry name" value="bZIP_Maf"/>
</dbReference>
<evidence type="ECO:0000259" key="5">
    <source>
        <dbReference type="Pfam" id="PF03131"/>
    </source>
</evidence>
<evidence type="ECO:0000256" key="4">
    <source>
        <dbReference type="SAM" id="Coils"/>
    </source>
</evidence>
<accession>A0AAV7JEE8</accession>
<comment type="caution">
    <text evidence="6">The sequence shown here is derived from an EMBL/GenBank/DDBJ whole genome shotgun (WGS) entry which is preliminary data.</text>
</comment>
<proteinExistence type="predicted"/>
<evidence type="ECO:0000256" key="3">
    <source>
        <dbReference type="ARBA" id="ARBA00023163"/>
    </source>
</evidence>
<keyword evidence="7" id="KW-1185">Reference proteome</keyword>
<evidence type="ECO:0000313" key="6">
    <source>
        <dbReference type="EMBL" id="KAI6647116.1"/>
    </source>
</evidence>
<evidence type="ECO:0000313" key="7">
    <source>
        <dbReference type="Proteomes" id="UP001165289"/>
    </source>
</evidence>
<dbReference type="GO" id="GO:0003677">
    <property type="term" value="F:DNA binding"/>
    <property type="evidence" value="ECO:0007669"/>
    <property type="project" value="UniProtKB-KW"/>
</dbReference>
<dbReference type="Pfam" id="PF03131">
    <property type="entry name" value="bZIP_Maf"/>
    <property type="match status" value="1"/>
</dbReference>
<keyword evidence="3" id="KW-0804">Transcription</keyword>
<dbReference type="Gene3D" id="1.20.5.170">
    <property type="match status" value="1"/>
</dbReference>
<dbReference type="AlphaFoldDB" id="A0AAV7JEE8"/>
<evidence type="ECO:0000256" key="2">
    <source>
        <dbReference type="ARBA" id="ARBA00023125"/>
    </source>
</evidence>
<protein>
    <recommendedName>
        <fullName evidence="5">Basic leucine zipper domain-containing protein</fullName>
    </recommendedName>
</protein>
<dbReference type="Proteomes" id="UP001165289">
    <property type="component" value="Unassembled WGS sequence"/>
</dbReference>
<keyword evidence="1" id="KW-0805">Transcription regulation</keyword>